<name>A0AAD7JIF8_9AGAR</name>
<evidence type="ECO:0000313" key="1">
    <source>
        <dbReference type="EMBL" id="KAJ7765099.1"/>
    </source>
</evidence>
<dbReference type="EMBL" id="JARJLG010000036">
    <property type="protein sequence ID" value="KAJ7765099.1"/>
    <property type="molecule type" value="Genomic_DNA"/>
</dbReference>
<sequence>MAKIFRNIPHSPLVSDIPPYLPVWDIHDFSDKPYTEQEMTDPISVTITLATFVKDLIDLGQSIKRSIEKVGENRRRIQNLTENILYTLANLAHLLNGRETNFRAPQLLSALGDLKANMLHVLSVVQTVAPVDEDPHSAG</sequence>
<accession>A0AAD7JIF8</accession>
<protein>
    <submittedName>
        <fullName evidence="1">Uncharacterized protein</fullName>
    </submittedName>
</protein>
<organism evidence="1 2">
    <name type="scientific">Mycena maculata</name>
    <dbReference type="NCBI Taxonomy" id="230809"/>
    <lineage>
        <taxon>Eukaryota</taxon>
        <taxon>Fungi</taxon>
        <taxon>Dikarya</taxon>
        <taxon>Basidiomycota</taxon>
        <taxon>Agaricomycotina</taxon>
        <taxon>Agaricomycetes</taxon>
        <taxon>Agaricomycetidae</taxon>
        <taxon>Agaricales</taxon>
        <taxon>Marasmiineae</taxon>
        <taxon>Mycenaceae</taxon>
        <taxon>Mycena</taxon>
    </lineage>
</organism>
<dbReference type="AlphaFoldDB" id="A0AAD7JIF8"/>
<reference evidence="1" key="1">
    <citation type="submission" date="2023-03" db="EMBL/GenBank/DDBJ databases">
        <title>Massive genome expansion in bonnet fungi (Mycena s.s.) driven by repeated elements and novel gene families across ecological guilds.</title>
        <authorList>
            <consortium name="Lawrence Berkeley National Laboratory"/>
            <person name="Harder C.B."/>
            <person name="Miyauchi S."/>
            <person name="Viragh M."/>
            <person name="Kuo A."/>
            <person name="Thoen E."/>
            <person name="Andreopoulos B."/>
            <person name="Lu D."/>
            <person name="Skrede I."/>
            <person name="Drula E."/>
            <person name="Henrissat B."/>
            <person name="Morin E."/>
            <person name="Kohler A."/>
            <person name="Barry K."/>
            <person name="LaButti K."/>
            <person name="Morin E."/>
            <person name="Salamov A."/>
            <person name="Lipzen A."/>
            <person name="Mereny Z."/>
            <person name="Hegedus B."/>
            <person name="Baldrian P."/>
            <person name="Stursova M."/>
            <person name="Weitz H."/>
            <person name="Taylor A."/>
            <person name="Grigoriev I.V."/>
            <person name="Nagy L.G."/>
            <person name="Martin F."/>
            <person name="Kauserud H."/>
        </authorList>
    </citation>
    <scope>NUCLEOTIDE SEQUENCE</scope>
    <source>
        <strain evidence="1">CBHHK188m</strain>
    </source>
</reference>
<keyword evidence="2" id="KW-1185">Reference proteome</keyword>
<gene>
    <name evidence="1" type="ORF">DFH07DRAFT_1059030</name>
</gene>
<evidence type="ECO:0000313" key="2">
    <source>
        <dbReference type="Proteomes" id="UP001215280"/>
    </source>
</evidence>
<comment type="caution">
    <text evidence="1">The sequence shown here is derived from an EMBL/GenBank/DDBJ whole genome shotgun (WGS) entry which is preliminary data.</text>
</comment>
<proteinExistence type="predicted"/>
<dbReference type="Proteomes" id="UP001215280">
    <property type="component" value="Unassembled WGS sequence"/>
</dbReference>